<proteinExistence type="predicted"/>
<name>A0A357VND3_9THEO</name>
<evidence type="ECO:0000313" key="6">
    <source>
        <dbReference type="EMBL" id="HBT49883.1"/>
    </source>
</evidence>
<keyword evidence="4" id="KW-0804">Transcription</keyword>
<protein>
    <recommendedName>
        <fullName evidence="5">RNA polymerase sigma-70 region 2 domain-containing protein</fullName>
    </recommendedName>
</protein>
<dbReference type="Proteomes" id="UP000264445">
    <property type="component" value="Unassembled WGS sequence"/>
</dbReference>
<evidence type="ECO:0000256" key="4">
    <source>
        <dbReference type="ARBA" id="ARBA00023163"/>
    </source>
</evidence>
<evidence type="ECO:0000313" key="7">
    <source>
        <dbReference type="Proteomes" id="UP000264445"/>
    </source>
</evidence>
<dbReference type="InterPro" id="IPR013325">
    <property type="entry name" value="RNA_pol_sigma_r2"/>
</dbReference>
<dbReference type="PANTHER" id="PTHR43133">
    <property type="entry name" value="RNA POLYMERASE ECF-TYPE SIGMA FACTO"/>
    <property type="match status" value="1"/>
</dbReference>
<dbReference type="GO" id="GO:0006352">
    <property type="term" value="P:DNA-templated transcription initiation"/>
    <property type="evidence" value="ECO:0007669"/>
    <property type="project" value="InterPro"/>
</dbReference>
<dbReference type="Pfam" id="PF04542">
    <property type="entry name" value="Sigma70_r2"/>
    <property type="match status" value="1"/>
</dbReference>
<dbReference type="InterPro" id="IPR039425">
    <property type="entry name" value="RNA_pol_sigma-70-like"/>
</dbReference>
<dbReference type="GO" id="GO:0003677">
    <property type="term" value="F:DNA binding"/>
    <property type="evidence" value="ECO:0007669"/>
    <property type="project" value="UniProtKB-KW"/>
</dbReference>
<dbReference type="InterPro" id="IPR007627">
    <property type="entry name" value="RNA_pol_sigma70_r2"/>
</dbReference>
<feature type="domain" description="RNA polymerase sigma-70 region 2" evidence="5">
    <location>
        <begin position="81"/>
        <end position="134"/>
    </location>
</feature>
<evidence type="ECO:0000259" key="5">
    <source>
        <dbReference type="Pfam" id="PF04542"/>
    </source>
</evidence>
<gene>
    <name evidence="6" type="ORF">DEA61_08740</name>
</gene>
<accession>A0A357VND3</accession>
<dbReference type="GO" id="GO:0016987">
    <property type="term" value="F:sigma factor activity"/>
    <property type="evidence" value="ECO:0007669"/>
    <property type="project" value="UniProtKB-KW"/>
</dbReference>
<evidence type="ECO:0000256" key="3">
    <source>
        <dbReference type="ARBA" id="ARBA00023125"/>
    </source>
</evidence>
<comment type="caution">
    <text evidence="6">The sequence shown here is derived from an EMBL/GenBank/DDBJ whole genome shotgun (WGS) entry which is preliminary data.</text>
</comment>
<dbReference type="AlphaFoldDB" id="A0A357VND3"/>
<organism evidence="6 7">
    <name type="scientific">Caldanaerobacter subterraneus</name>
    <dbReference type="NCBI Taxonomy" id="911092"/>
    <lineage>
        <taxon>Bacteria</taxon>
        <taxon>Bacillati</taxon>
        <taxon>Bacillota</taxon>
        <taxon>Clostridia</taxon>
        <taxon>Thermoanaerobacterales</taxon>
        <taxon>Thermoanaerobacteraceae</taxon>
        <taxon>Caldanaerobacter</taxon>
    </lineage>
</organism>
<dbReference type="PANTHER" id="PTHR43133:SF8">
    <property type="entry name" value="RNA POLYMERASE SIGMA FACTOR HI_1459-RELATED"/>
    <property type="match status" value="1"/>
</dbReference>
<dbReference type="Gene3D" id="1.10.1740.10">
    <property type="match status" value="1"/>
</dbReference>
<keyword evidence="1" id="KW-0805">Transcription regulation</keyword>
<dbReference type="EMBL" id="DOLB01000130">
    <property type="protein sequence ID" value="HBT49883.1"/>
    <property type="molecule type" value="Genomic_DNA"/>
</dbReference>
<reference evidence="6 7" key="1">
    <citation type="journal article" date="2018" name="Nat. Biotechnol.">
        <title>A standardized bacterial taxonomy based on genome phylogeny substantially revises the tree of life.</title>
        <authorList>
            <person name="Parks D.H."/>
            <person name="Chuvochina M."/>
            <person name="Waite D.W."/>
            <person name="Rinke C."/>
            <person name="Skarshewski A."/>
            <person name="Chaumeil P.A."/>
            <person name="Hugenholtz P."/>
        </authorList>
    </citation>
    <scope>NUCLEOTIDE SEQUENCE [LARGE SCALE GENOMIC DNA]</scope>
    <source>
        <strain evidence="6">UBA12544</strain>
    </source>
</reference>
<evidence type="ECO:0000256" key="2">
    <source>
        <dbReference type="ARBA" id="ARBA00023082"/>
    </source>
</evidence>
<keyword evidence="3" id="KW-0238">DNA-binding</keyword>
<sequence length="169" mass="19605">MLQREKGGCSIISPPVFPFLVIQLYNGFSCTIRELFINFPLLYSRGSSQRRGNNTLDITDVIKKIQKGDFEAFEHLIKLQGPKALKTAYLITGEKRIAEECVQEAFLQCYQKIYQLKNPQVFESWFYRILTRICWGTISKNKNNVSLEALKEAGQDFHSEKDNTEEIER</sequence>
<keyword evidence="2" id="KW-0731">Sigma factor</keyword>
<evidence type="ECO:0000256" key="1">
    <source>
        <dbReference type="ARBA" id="ARBA00023015"/>
    </source>
</evidence>
<dbReference type="SUPFAM" id="SSF88946">
    <property type="entry name" value="Sigma2 domain of RNA polymerase sigma factors"/>
    <property type="match status" value="1"/>
</dbReference>